<keyword evidence="1" id="KW-0812">Transmembrane</keyword>
<keyword evidence="1" id="KW-0472">Membrane</keyword>
<accession>A0A840EF53</accession>
<feature type="transmembrane region" description="Helical" evidence="1">
    <location>
        <begin position="100"/>
        <end position="120"/>
    </location>
</feature>
<dbReference type="EMBL" id="JACIFF010000005">
    <property type="protein sequence ID" value="MBB4079566.1"/>
    <property type="molecule type" value="Genomic_DNA"/>
</dbReference>
<feature type="transmembrane region" description="Helical" evidence="1">
    <location>
        <begin position="25"/>
        <end position="50"/>
    </location>
</feature>
<keyword evidence="3" id="KW-1185">Reference proteome</keyword>
<evidence type="ECO:0000313" key="3">
    <source>
        <dbReference type="Proteomes" id="UP000576209"/>
    </source>
</evidence>
<sequence length="124" mass="14682">MIDKVFSAYYKFYKNVVKESDPFMMFYYAAFAISLTTFFYIYSLLTVLYFNFHLPFLRFSSINWLVTALIVCCPIMIYFYKRRAHLENKAGYPSSTFVILLAWAYFLGGQAVGIYSTFYLKQNL</sequence>
<name>A0A840EF53_9BACT</name>
<reference evidence="2 3" key="1">
    <citation type="submission" date="2020-08" db="EMBL/GenBank/DDBJ databases">
        <title>Genomic Encyclopedia of Type Strains, Phase IV (KMG-IV): sequencing the most valuable type-strain genomes for metagenomic binning, comparative biology and taxonomic classification.</title>
        <authorList>
            <person name="Goeker M."/>
        </authorList>
    </citation>
    <scope>NUCLEOTIDE SEQUENCE [LARGE SCALE GENOMIC DNA]</scope>
    <source>
        <strain evidence="2 3">DSM 105137</strain>
    </source>
</reference>
<dbReference type="Proteomes" id="UP000576209">
    <property type="component" value="Unassembled WGS sequence"/>
</dbReference>
<keyword evidence="1" id="KW-1133">Transmembrane helix</keyword>
<protein>
    <submittedName>
        <fullName evidence="2">Uncharacterized protein</fullName>
    </submittedName>
</protein>
<dbReference type="AlphaFoldDB" id="A0A840EF53"/>
<organism evidence="2 3">
    <name type="scientific">Neolewinella aquimaris</name>
    <dbReference type="NCBI Taxonomy" id="1835722"/>
    <lineage>
        <taxon>Bacteria</taxon>
        <taxon>Pseudomonadati</taxon>
        <taxon>Bacteroidota</taxon>
        <taxon>Saprospiria</taxon>
        <taxon>Saprospirales</taxon>
        <taxon>Lewinellaceae</taxon>
        <taxon>Neolewinella</taxon>
    </lineage>
</organism>
<gene>
    <name evidence="2" type="ORF">GGR28_002191</name>
</gene>
<proteinExistence type="predicted"/>
<evidence type="ECO:0000313" key="2">
    <source>
        <dbReference type="EMBL" id="MBB4079566.1"/>
    </source>
</evidence>
<comment type="caution">
    <text evidence="2">The sequence shown here is derived from an EMBL/GenBank/DDBJ whole genome shotgun (WGS) entry which is preliminary data.</text>
</comment>
<feature type="transmembrane region" description="Helical" evidence="1">
    <location>
        <begin position="62"/>
        <end position="80"/>
    </location>
</feature>
<evidence type="ECO:0000256" key="1">
    <source>
        <dbReference type="SAM" id="Phobius"/>
    </source>
</evidence>